<keyword evidence="1" id="KW-0540">Nuclease</keyword>
<dbReference type="Pfam" id="PF00929">
    <property type="entry name" value="RNase_T"/>
    <property type="match status" value="1"/>
</dbReference>
<dbReference type="GO" id="GO:0003676">
    <property type="term" value="F:nucleic acid binding"/>
    <property type="evidence" value="ECO:0007669"/>
    <property type="project" value="InterPro"/>
</dbReference>
<dbReference type="RefSeq" id="WP_140473695.1">
    <property type="nucleotide sequence ID" value="NZ_RCZD01000008.1"/>
</dbReference>
<dbReference type="GO" id="GO:0005829">
    <property type="term" value="C:cytosol"/>
    <property type="evidence" value="ECO:0007669"/>
    <property type="project" value="TreeGrafter"/>
</dbReference>
<dbReference type="EMBL" id="RCZD01000008">
    <property type="protein sequence ID" value="TPG59969.1"/>
    <property type="molecule type" value="Genomic_DNA"/>
</dbReference>
<dbReference type="AlphaFoldDB" id="A0A502GD01"/>
<dbReference type="InterPro" id="IPR013520">
    <property type="entry name" value="Ribonucl_H"/>
</dbReference>
<dbReference type="InterPro" id="IPR012337">
    <property type="entry name" value="RNaseH-like_sf"/>
</dbReference>
<sequence length="220" mass="25202">MTIFRVIDTEGNLVGGIVEVASLDVMAGEYTNPQSDLLSPPDEISIEAMSIHHITYEMVAGKPLLEEVMPKYLGADYYIAHNAPFDRSKLPLIPAETPWICTLKLSRYFYPDLPKHNNQYMRYALQLNVTVPDDLYPHRALYDCYVTAALLVHFATVCECSIEGMLQITNTPSLLSTIYFGKHKNTKWADIDKGFLNWCLKNMENLDEDTRYTIEYYLTK</sequence>
<proteinExistence type="predicted"/>
<accession>A0A502GD01</accession>
<evidence type="ECO:0000256" key="1">
    <source>
        <dbReference type="ARBA" id="ARBA00022722"/>
    </source>
</evidence>
<dbReference type="Gene3D" id="3.30.420.10">
    <property type="entry name" value="Ribonuclease H-like superfamily/Ribonuclease H"/>
    <property type="match status" value="1"/>
</dbReference>
<dbReference type="GO" id="GO:0045004">
    <property type="term" value="P:DNA replication proofreading"/>
    <property type="evidence" value="ECO:0007669"/>
    <property type="project" value="TreeGrafter"/>
</dbReference>
<feature type="domain" description="Exonuclease" evidence="3">
    <location>
        <begin position="3"/>
        <end position="160"/>
    </location>
</feature>
<evidence type="ECO:0000259" key="3">
    <source>
        <dbReference type="SMART" id="SM00479"/>
    </source>
</evidence>
<reference evidence="4 5" key="1">
    <citation type="journal article" date="2019" name="Environ. Microbiol.">
        <title>Species interactions and distinct microbial communities in high Arctic permafrost affected cryosols are associated with the CH4 and CO2 gas fluxes.</title>
        <authorList>
            <person name="Altshuler I."/>
            <person name="Hamel J."/>
            <person name="Turney S."/>
            <person name="Magnuson E."/>
            <person name="Levesque R."/>
            <person name="Greer C."/>
            <person name="Whyte L.G."/>
        </authorList>
    </citation>
    <scope>NUCLEOTIDE SEQUENCE [LARGE SCALE GENOMIC DNA]</scope>
    <source>
        <strain evidence="4 5">E4</strain>
    </source>
</reference>
<keyword evidence="2" id="KW-0378">Hydrolase</keyword>
<dbReference type="PANTHER" id="PTHR30231:SF37">
    <property type="entry name" value="EXODEOXYRIBONUCLEASE 10"/>
    <property type="match status" value="1"/>
</dbReference>
<dbReference type="GO" id="GO:0008408">
    <property type="term" value="F:3'-5' exonuclease activity"/>
    <property type="evidence" value="ECO:0007669"/>
    <property type="project" value="TreeGrafter"/>
</dbReference>
<dbReference type="SMART" id="SM00479">
    <property type="entry name" value="EXOIII"/>
    <property type="match status" value="1"/>
</dbReference>
<dbReference type="PANTHER" id="PTHR30231">
    <property type="entry name" value="DNA POLYMERASE III SUBUNIT EPSILON"/>
    <property type="match status" value="1"/>
</dbReference>
<dbReference type="NCBIfam" id="NF005937">
    <property type="entry name" value="PRK07983.1"/>
    <property type="match status" value="1"/>
</dbReference>
<keyword evidence="5" id="KW-1185">Reference proteome</keyword>
<name>A0A502GD01_9GAMM</name>
<protein>
    <submittedName>
        <fullName evidence="4">Exodeoxyribonuclease X</fullName>
    </submittedName>
</protein>
<evidence type="ECO:0000313" key="4">
    <source>
        <dbReference type="EMBL" id="TPG59969.1"/>
    </source>
</evidence>
<dbReference type="CDD" id="cd06127">
    <property type="entry name" value="DEDDh"/>
    <property type="match status" value="1"/>
</dbReference>
<keyword evidence="2" id="KW-0269">Exonuclease</keyword>
<organism evidence="4 5">
    <name type="scientific">Ewingella americana</name>
    <dbReference type="NCBI Taxonomy" id="41202"/>
    <lineage>
        <taxon>Bacteria</taxon>
        <taxon>Pseudomonadati</taxon>
        <taxon>Pseudomonadota</taxon>
        <taxon>Gammaproteobacteria</taxon>
        <taxon>Enterobacterales</taxon>
        <taxon>Yersiniaceae</taxon>
        <taxon>Ewingella</taxon>
    </lineage>
</organism>
<dbReference type="OrthoDB" id="7822240at2"/>
<gene>
    <name evidence="4" type="ORF">EAH77_15495</name>
</gene>
<dbReference type="InterPro" id="IPR036397">
    <property type="entry name" value="RNaseH_sf"/>
</dbReference>
<evidence type="ECO:0000256" key="2">
    <source>
        <dbReference type="ARBA" id="ARBA00022839"/>
    </source>
</evidence>
<evidence type="ECO:0000313" key="5">
    <source>
        <dbReference type="Proteomes" id="UP000317663"/>
    </source>
</evidence>
<dbReference type="SUPFAM" id="SSF53098">
    <property type="entry name" value="Ribonuclease H-like"/>
    <property type="match status" value="1"/>
</dbReference>
<comment type="caution">
    <text evidence="4">The sequence shown here is derived from an EMBL/GenBank/DDBJ whole genome shotgun (WGS) entry which is preliminary data.</text>
</comment>
<dbReference type="Proteomes" id="UP000317663">
    <property type="component" value="Unassembled WGS sequence"/>
</dbReference>